<dbReference type="GO" id="GO:0004783">
    <property type="term" value="F:sulfite reductase (NADPH) activity"/>
    <property type="evidence" value="ECO:0007669"/>
    <property type="project" value="UniProtKB-EC"/>
</dbReference>
<dbReference type="SUPFAM" id="SSF63380">
    <property type="entry name" value="Riboflavin synthase domain-like"/>
    <property type="match status" value="1"/>
</dbReference>
<keyword evidence="9" id="KW-0521">NADP</keyword>
<dbReference type="GO" id="GO:0009337">
    <property type="term" value="C:sulfite reductase complex (NADPH)"/>
    <property type="evidence" value="ECO:0007669"/>
    <property type="project" value="EnsemblFungi"/>
</dbReference>
<dbReference type="SUPFAM" id="SSF52343">
    <property type="entry name" value="Ferredoxin reductase-like, C-terminal NADP-linked domain"/>
    <property type="match status" value="1"/>
</dbReference>
<dbReference type="Pfam" id="PF01855">
    <property type="entry name" value="POR_N"/>
    <property type="match status" value="1"/>
</dbReference>
<evidence type="ECO:0000256" key="10">
    <source>
        <dbReference type="ARBA" id="ARBA00022982"/>
    </source>
</evidence>
<evidence type="ECO:0000313" key="16">
    <source>
        <dbReference type="Proteomes" id="UP000093000"/>
    </source>
</evidence>
<dbReference type="STRING" id="101091.A0A1C7NJ38"/>
<dbReference type="InParanoid" id="A0A1C7NJ38"/>
<keyword evidence="11" id="KW-0560">Oxidoreductase</keyword>
<dbReference type="InterPro" id="IPR017927">
    <property type="entry name" value="FAD-bd_FR_type"/>
</dbReference>
<protein>
    <recommendedName>
        <fullName evidence="4">assimilatory sulfite reductase (NADPH)</fullName>
        <ecNumber evidence="4">1.8.1.2</ecNumber>
    </recommendedName>
</protein>
<dbReference type="CDD" id="cd06207">
    <property type="entry name" value="CyPoR_like"/>
    <property type="match status" value="1"/>
</dbReference>
<dbReference type="PROSITE" id="PS51384">
    <property type="entry name" value="FAD_FR"/>
    <property type="match status" value="1"/>
</dbReference>
<dbReference type="InterPro" id="IPR002880">
    <property type="entry name" value="Pyrv_Fd/Flavodoxin_OxRdtase_N"/>
</dbReference>
<evidence type="ECO:0000256" key="7">
    <source>
        <dbReference type="ARBA" id="ARBA00022643"/>
    </source>
</evidence>
<feature type="domain" description="FAD-binding FR-type" evidence="14">
    <location>
        <begin position="656"/>
        <end position="884"/>
    </location>
</feature>
<comment type="pathway">
    <text evidence="3">Sulfur metabolism; hydrogen sulfide biosynthesis; hydrogen sulfide from sulfite (NADPH route): step 1/1.</text>
</comment>
<evidence type="ECO:0000259" key="14">
    <source>
        <dbReference type="PROSITE" id="PS51384"/>
    </source>
</evidence>
<keyword evidence="7" id="KW-0288">FMN</keyword>
<keyword evidence="8" id="KW-0274">FAD</keyword>
<comment type="caution">
    <text evidence="15">The sequence shown here is derived from an EMBL/GenBank/DDBJ whole genome shotgun (WGS) entry which is preliminary data.</text>
</comment>
<dbReference type="InterPro" id="IPR023173">
    <property type="entry name" value="NADPH_Cyt_P450_Rdtase_alpha"/>
</dbReference>
<dbReference type="SUPFAM" id="SSF52518">
    <property type="entry name" value="Thiamin diphosphate-binding fold (THDP-binding)"/>
    <property type="match status" value="1"/>
</dbReference>
<dbReference type="InterPro" id="IPR039261">
    <property type="entry name" value="FNR_nucleotide-bd"/>
</dbReference>
<dbReference type="Gene3D" id="3.40.50.920">
    <property type="match status" value="1"/>
</dbReference>
<dbReference type="EMBL" id="LUGH01000117">
    <property type="protein sequence ID" value="OBZ89030.1"/>
    <property type="molecule type" value="Genomic_DNA"/>
</dbReference>
<keyword evidence="5" id="KW-0813">Transport</keyword>
<keyword evidence="6" id="KW-0285">Flavoprotein</keyword>
<dbReference type="InterPro" id="IPR009014">
    <property type="entry name" value="Transketo_C/PFOR_II"/>
</dbReference>
<evidence type="ECO:0000256" key="6">
    <source>
        <dbReference type="ARBA" id="ARBA00022630"/>
    </source>
</evidence>
<dbReference type="OrthoDB" id="1856718at2759"/>
<comment type="cofactor">
    <cofactor evidence="1">
        <name>FMN</name>
        <dbReference type="ChEBI" id="CHEBI:58210"/>
    </cofactor>
</comment>
<dbReference type="Gene3D" id="3.40.50.80">
    <property type="entry name" value="Nucleotide-binding domain of ferredoxin-NADP reductase (FNR) module"/>
    <property type="match status" value="1"/>
</dbReference>
<dbReference type="Pfam" id="PF00175">
    <property type="entry name" value="NAD_binding_1"/>
    <property type="match status" value="1"/>
</dbReference>
<evidence type="ECO:0000313" key="15">
    <source>
        <dbReference type="EMBL" id="OBZ89030.1"/>
    </source>
</evidence>
<evidence type="ECO:0000256" key="2">
    <source>
        <dbReference type="ARBA" id="ARBA00001974"/>
    </source>
</evidence>
<dbReference type="Pfam" id="PF17147">
    <property type="entry name" value="PFOR_II"/>
    <property type="match status" value="1"/>
</dbReference>
<dbReference type="PRINTS" id="PR00371">
    <property type="entry name" value="FPNCR"/>
</dbReference>
<keyword evidence="10" id="KW-0249">Electron transport</keyword>
<dbReference type="AlphaFoldDB" id="A0A1C7NJ38"/>
<evidence type="ECO:0000256" key="11">
    <source>
        <dbReference type="ARBA" id="ARBA00023002"/>
    </source>
</evidence>
<dbReference type="GO" id="GO:0000103">
    <property type="term" value="P:sulfate assimilation"/>
    <property type="evidence" value="ECO:0007669"/>
    <property type="project" value="EnsemblFungi"/>
</dbReference>
<evidence type="ECO:0000256" key="13">
    <source>
        <dbReference type="ARBA" id="ARBA00059320"/>
    </source>
</evidence>
<dbReference type="InterPro" id="IPR001709">
    <property type="entry name" value="Flavoprot_Pyr_Nucl_cyt_Rdtase"/>
</dbReference>
<dbReference type="SUPFAM" id="SSF53323">
    <property type="entry name" value="Pyruvate-ferredoxin oxidoreductase, PFOR, domain III"/>
    <property type="match status" value="1"/>
</dbReference>
<evidence type="ECO:0000256" key="9">
    <source>
        <dbReference type="ARBA" id="ARBA00022857"/>
    </source>
</evidence>
<dbReference type="InterPro" id="IPR029061">
    <property type="entry name" value="THDP-binding"/>
</dbReference>
<proteinExistence type="predicted"/>
<evidence type="ECO:0000256" key="12">
    <source>
        <dbReference type="ARBA" id="ARBA00052219"/>
    </source>
</evidence>
<dbReference type="EC" id="1.8.1.2" evidence="4"/>
<keyword evidence="16" id="KW-1185">Reference proteome</keyword>
<evidence type="ECO:0000256" key="8">
    <source>
        <dbReference type="ARBA" id="ARBA00022827"/>
    </source>
</evidence>
<dbReference type="InterPro" id="IPR003097">
    <property type="entry name" value="CysJ-like_FAD-binding"/>
</dbReference>
<dbReference type="Gene3D" id="2.40.30.10">
    <property type="entry name" value="Translation factors"/>
    <property type="match status" value="1"/>
</dbReference>
<evidence type="ECO:0000256" key="3">
    <source>
        <dbReference type="ARBA" id="ARBA00004774"/>
    </source>
</evidence>
<dbReference type="FunFam" id="1.20.990.10:FF:000010">
    <property type="entry name" value="Sulfite reductase [NADPH] flavoprotein component"/>
    <property type="match status" value="1"/>
</dbReference>
<dbReference type="InterPro" id="IPR017938">
    <property type="entry name" value="Riboflavin_synthase-like_b-brl"/>
</dbReference>
<evidence type="ECO:0000256" key="5">
    <source>
        <dbReference type="ARBA" id="ARBA00022448"/>
    </source>
</evidence>
<dbReference type="Pfam" id="PF00667">
    <property type="entry name" value="FAD_binding_1"/>
    <property type="match status" value="1"/>
</dbReference>
<dbReference type="PANTHER" id="PTHR19384:SF109">
    <property type="entry name" value="SULFITE REDUCTASE [NADPH] FLAVOPROTEIN COMPONENT"/>
    <property type="match status" value="1"/>
</dbReference>
<dbReference type="Gene3D" id="3.40.50.970">
    <property type="match status" value="1"/>
</dbReference>
<evidence type="ECO:0000256" key="1">
    <source>
        <dbReference type="ARBA" id="ARBA00001917"/>
    </source>
</evidence>
<dbReference type="CDD" id="cd07034">
    <property type="entry name" value="TPP_PYR_PFOR_IOR-alpha_like"/>
    <property type="match status" value="1"/>
</dbReference>
<comment type="cofactor">
    <cofactor evidence="2">
        <name>FAD</name>
        <dbReference type="ChEBI" id="CHEBI:57692"/>
    </cofactor>
</comment>
<dbReference type="InterPro" id="IPR001433">
    <property type="entry name" value="OxRdtase_FAD/NAD-bd"/>
</dbReference>
<evidence type="ECO:0000256" key="4">
    <source>
        <dbReference type="ARBA" id="ARBA00012604"/>
    </source>
</evidence>
<organism evidence="15 16">
    <name type="scientific">Choanephora cucurbitarum</name>
    <dbReference type="NCBI Taxonomy" id="101091"/>
    <lineage>
        <taxon>Eukaryota</taxon>
        <taxon>Fungi</taxon>
        <taxon>Fungi incertae sedis</taxon>
        <taxon>Mucoromycota</taxon>
        <taxon>Mucoromycotina</taxon>
        <taxon>Mucoromycetes</taxon>
        <taxon>Mucorales</taxon>
        <taxon>Mucorineae</taxon>
        <taxon>Choanephoraceae</taxon>
        <taxon>Choanephoroideae</taxon>
        <taxon>Choanephora</taxon>
    </lineage>
</organism>
<dbReference type="GO" id="GO:0050660">
    <property type="term" value="F:flavin adenine dinucleotide binding"/>
    <property type="evidence" value="ECO:0007669"/>
    <property type="project" value="TreeGrafter"/>
</dbReference>
<dbReference type="GO" id="GO:0005829">
    <property type="term" value="C:cytosol"/>
    <property type="evidence" value="ECO:0007669"/>
    <property type="project" value="TreeGrafter"/>
</dbReference>
<comment type="catalytic activity">
    <reaction evidence="12">
        <text>hydrogen sulfide + 3 NADP(+) + 3 H2O = sulfite + 3 NADPH + 4 H(+)</text>
        <dbReference type="Rhea" id="RHEA:13801"/>
        <dbReference type="ChEBI" id="CHEBI:15377"/>
        <dbReference type="ChEBI" id="CHEBI:15378"/>
        <dbReference type="ChEBI" id="CHEBI:17359"/>
        <dbReference type="ChEBI" id="CHEBI:29919"/>
        <dbReference type="ChEBI" id="CHEBI:57783"/>
        <dbReference type="ChEBI" id="CHEBI:58349"/>
        <dbReference type="EC" id="1.8.1.2"/>
    </reaction>
</comment>
<dbReference type="PANTHER" id="PTHR19384">
    <property type="entry name" value="NITRIC OXIDE SYNTHASE-RELATED"/>
    <property type="match status" value="1"/>
</dbReference>
<dbReference type="GO" id="GO:0010181">
    <property type="term" value="F:FMN binding"/>
    <property type="evidence" value="ECO:0007669"/>
    <property type="project" value="TreeGrafter"/>
</dbReference>
<gene>
    <name evidence="15" type="ORF">A0J61_02920</name>
</gene>
<name>A0A1C7NJ38_9FUNG</name>
<dbReference type="Gene3D" id="3.40.920.10">
    <property type="entry name" value="Pyruvate-ferredoxin oxidoreductase, PFOR, domain III"/>
    <property type="match status" value="1"/>
</dbReference>
<dbReference type="FunCoup" id="A0A1C7NJ38">
    <property type="interactions" value="293"/>
</dbReference>
<reference evidence="15 16" key="1">
    <citation type="submission" date="2016-03" db="EMBL/GenBank/DDBJ databases">
        <title>Choanephora cucurbitarum.</title>
        <authorList>
            <person name="Min B."/>
            <person name="Park H."/>
            <person name="Park J.-H."/>
            <person name="Shin H.-D."/>
            <person name="Choi I.-G."/>
        </authorList>
    </citation>
    <scope>NUCLEOTIDE SEQUENCE [LARGE SCALE GENOMIC DNA]</scope>
    <source>
        <strain evidence="15 16">KUS-F28377</strain>
    </source>
</reference>
<dbReference type="SUPFAM" id="SSF52922">
    <property type="entry name" value="TK C-terminal domain-like"/>
    <property type="match status" value="1"/>
</dbReference>
<dbReference type="Gene3D" id="1.20.990.10">
    <property type="entry name" value="NADPH-cytochrome p450 Reductase, Chain A, domain 3"/>
    <property type="match status" value="1"/>
</dbReference>
<dbReference type="Proteomes" id="UP000093000">
    <property type="component" value="Unassembled WGS sequence"/>
</dbReference>
<sequence>LTADSQNSQVRLVDANHAVDYVAYGLSDLVFVYPGSTSGYLGQELPSWTSSVRNAFGELVKVVEMETRAGALQAVQGALADAQNKLVSVLASSQALLSMIPNLHTLAVERQPVVFHVAAQYVDQDLTVSTNVDAVLAARNTGAILLSSSNAQEAHDIGIVAHLIARSVNLPVIHFFNGVTASKEIEKVNLTSFTQLAKLFGTATTSSVAYNEAYEVSKKILAQLNYKPFEYTGAEDAETVLITLNASDATIKQAVSRATSYLNASVGLLSVRVFRPWSDADLIAALPKSARRVVVLEEGAGLYAFNGPLYLDIAAAIRFGPIARDHRPRLISAQADDFAHLHATHIPSLVKEAEQETFINLAAEPFTLSVSDEVIALEKSDAAWSAIFWDVDSNGSSAAAIHSAHLVHAAQPDAPVHARVTRDAYRVGGPVTHTHVTHGSSKFAQHQYIAIHDIAVIREYNTLAHAGKNAAVVLHGPWKHGDELEGILSNEFKFGLTQIDAKLYTVDVSRIAQELGLSTKSTHLVWEAVFLALTQKTSATDQLVQLYDEIQQTGDEEGKRTLAGLVSKVVEAVSEDLSAVELLPPWTILEISDDVLPALPADRLVNEEEEEIAGTVVSEEEEGDGIESDKWHKAAWQLMFNEAYKTETAIRPDLHESTYVIRVSENRRLTPESYDRYVFHIEFDTSDASLKYELGDALGVHGHNDYEEVQAFLNWYGLNGNDVLSVKDAEKGTEEVRTVFQLFSQNLDIFGRPSKKFYESLAAFATDPKEREQLLYLISPEGKEDFKKRVDETVTYEDLLREFTSAKPSVEALAKIVSPIKPRHYSIASSQKMHKNSVHLLIVAVDWEVNGKKRYGQCTRYLSNLRAGDNVTVSIKPSVMKLPPLDTQPVIMAGLGTGMAPFRAFIQERYMAKAAGKKVGPVVLYFGSRHRSMEYLYGEELEAYHADGVLSHMGLAFSRDQKEKIYIQHKMKEDAEMLNEYLMNQNGHFYLCGPTWPVPDVKDAVVYGLTKYGGIDAAKASALIEEWKEKESYILEVY</sequence>
<comment type="function">
    <text evidence="13">This enzyme catalyzes the 6-electron reduction of sulfite to sulfide. This is one of several activities required for the biosynthesis of L-cysteine from sulfate.</text>
</comment>
<dbReference type="InterPro" id="IPR002869">
    <property type="entry name" value="Pyrv_flavodox_OxRed_cen"/>
</dbReference>
<feature type="non-terminal residue" evidence="15">
    <location>
        <position position="1"/>
    </location>
</feature>
<accession>A0A1C7NJ38</accession>
<dbReference type="InterPro" id="IPR033412">
    <property type="entry name" value="PFOR_II"/>
</dbReference>